<accession>A0AAX0S6F6</accession>
<reference evidence="6 7" key="1">
    <citation type="submission" date="2017-09" db="EMBL/GenBank/DDBJ databases">
        <title>Large-scale bioinformatics analysis of Bacillus genomes uncovers conserved roles of natural products in bacterial physiology.</title>
        <authorList>
            <consortium name="Agbiome Team Llc"/>
            <person name="Bleich R.M."/>
            <person name="Kirk G.J."/>
            <person name="Santa Maria K.C."/>
            <person name="Allen S.E."/>
            <person name="Farag S."/>
            <person name="Shank E.A."/>
            <person name="Bowers A."/>
        </authorList>
    </citation>
    <scope>NUCLEOTIDE SEQUENCE [LARGE SCALE GENOMIC DNA]</scope>
    <source>
        <strain evidence="6 7">AFS003229</strain>
    </source>
</reference>
<evidence type="ECO:0000259" key="4">
    <source>
        <dbReference type="PROSITE" id="PS51677"/>
    </source>
</evidence>
<dbReference type="InterPro" id="IPR050248">
    <property type="entry name" value="Polysacc_deacetylase_ArnD"/>
</dbReference>
<dbReference type="PROSITE" id="PS51257">
    <property type="entry name" value="PROKAR_LIPOPROTEIN"/>
    <property type="match status" value="1"/>
</dbReference>
<dbReference type="InterPro" id="IPR002509">
    <property type="entry name" value="NODB_dom"/>
</dbReference>
<organism evidence="6 7">
    <name type="scientific">Peribacillus butanolivorans</name>
    <dbReference type="NCBI Taxonomy" id="421767"/>
    <lineage>
        <taxon>Bacteria</taxon>
        <taxon>Bacillati</taxon>
        <taxon>Bacillota</taxon>
        <taxon>Bacilli</taxon>
        <taxon>Bacillales</taxon>
        <taxon>Bacillaceae</taxon>
        <taxon>Peribacillus</taxon>
    </lineage>
</organism>
<dbReference type="Proteomes" id="UP000220106">
    <property type="component" value="Unassembled WGS sequence"/>
</dbReference>
<sequence>MITKVVVMFVFASLLLIGCNNSGSNQTEKKEPKSVETTTTIQDETKQEQDMKEEASKTIRNSEKENFQAEYRLNKDNWSFEPIQDAEPKVVLLTFDDAPDKYSLEIARTLQKLQVSAIFFVNGHFIESDEKKSMLKEIHDMGFSIGNHTYSHVNLKEMTKEEQKREIVKLNNLVEGIIGERPKYFRAPFGSNTDFSEKVAANEKMLVMNWTYGYDWEKEYQDKKALTEIMLNSPYLSNGASLLMHDRKWTREAIEDIVKDFHKKGYKILDPKLIETPE</sequence>
<dbReference type="RefSeq" id="WP_098175448.1">
    <property type="nucleotide sequence ID" value="NZ_CP050509.1"/>
</dbReference>
<feature type="coiled-coil region" evidence="1">
    <location>
        <begin position="153"/>
        <end position="180"/>
    </location>
</feature>
<dbReference type="GO" id="GO:0005975">
    <property type="term" value="P:carbohydrate metabolic process"/>
    <property type="evidence" value="ECO:0007669"/>
    <property type="project" value="InterPro"/>
</dbReference>
<keyword evidence="1" id="KW-0175">Coiled coil</keyword>
<dbReference type="InterPro" id="IPR011330">
    <property type="entry name" value="Glyco_hydro/deAcase_b/a-brl"/>
</dbReference>
<evidence type="ECO:0000313" key="7">
    <source>
        <dbReference type="Proteomes" id="UP000220106"/>
    </source>
</evidence>
<dbReference type="SUPFAM" id="SSF88713">
    <property type="entry name" value="Glycoside hydrolase/deacetylase"/>
    <property type="match status" value="1"/>
</dbReference>
<evidence type="ECO:0000256" key="3">
    <source>
        <dbReference type="SAM" id="SignalP"/>
    </source>
</evidence>
<protein>
    <submittedName>
        <fullName evidence="5 6">Polysaccharide deacetylase</fullName>
    </submittedName>
</protein>
<dbReference type="PROSITE" id="PS51677">
    <property type="entry name" value="NODB"/>
    <property type="match status" value="1"/>
</dbReference>
<evidence type="ECO:0000313" key="6">
    <source>
        <dbReference type="EMBL" id="PEJ35230.1"/>
    </source>
</evidence>
<keyword evidence="3" id="KW-0732">Signal</keyword>
<reference evidence="5 8" key="2">
    <citation type="submission" date="2018-07" db="EMBL/GenBank/DDBJ databases">
        <title>The molecular basis for the intramolecular migration of carboxyl group in the catabolism of para-hydroxybenzoate via gentisate.</title>
        <authorList>
            <person name="Zhao H."/>
            <person name="Xu Y."/>
            <person name="Lin S."/>
            <person name="Spain J.C."/>
            <person name="Zhou N.-Y."/>
        </authorList>
    </citation>
    <scope>NUCLEOTIDE SEQUENCE [LARGE SCALE GENOMIC DNA]</scope>
    <source>
        <strain evidence="5 8">PHB-7a</strain>
    </source>
</reference>
<dbReference type="KEGG" id="pbut:DTO10_19730"/>
<dbReference type="EMBL" id="NUEQ01000013">
    <property type="protein sequence ID" value="PEJ35230.1"/>
    <property type="molecule type" value="Genomic_DNA"/>
</dbReference>
<feature type="domain" description="NodB homology" evidence="4">
    <location>
        <begin position="89"/>
        <end position="269"/>
    </location>
</feature>
<dbReference type="AlphaFoldDB" id="A0AAX0S6F6"/>
<keyword evidence="8" id="KW-1185">Reference proteome</keyword>
<dbReference type="CDD" id="cd10917">
    <property type="entry name" value="CE4_NodB_like_6s_7s"/>
    <property type="match status" value="1"/>
</dbReference>
<feature type="signal peptide" evidence="3">
    <location>
        <begin position="1"/>
        <end position="22"/>
    </location>
</feature>
<dbReference type="Gene3D" id="3.20.20.370">
    <property type="entry name" value="Glycoside hydrolase/deacetylase"/>
    <property type="match status" value="1"/>
</dbReference>
<feature type="region of interest" description="Disordered" evidence="2">
    <location>
        <begin position="22"/>
        <end position="63"/>
    </location>
</feature>
<dbReference type="PANTHER" id="PTHR10587">
    <property type="entry name" value="GLYCOSYL TRANSFERASE-RELATED"/>
    <property type="match status" value="1"/>
</dbReference>
<dbReference type="EMBL" id="CP030926">
    <property type="protein sequence ID" value="AXN40379.1"/>
    <property type="molecule type" value="Genomic_DNA"/>
</dbReference>
<proteinExistence type="predicted"/>
<dbReference type="GO" id="GO:0016810">
    <property type="term" value="F:hydrolase activity, acting on carbon-nitrogen (but not peptide) bonds"/>
    <property type="evidence" value="ECO:0007669"/>
    <property type="project" value="InterPro"/>
</dbReference>
<feature type="chain" id="PRO_5043421126" evidence="3">
    <location>
        <begin position="23"/>
        <end position="278"/>
    </location>
</feature>
<feature type="compositionally biased region" description="Basic and acidic residues" evidence="2">
    <location>
        <begin position="43"/>
        <end position="63"/>
    </location>
</feature>
<evidence type="ECO:0000313" key="5">
    <source>
        <dbReference type="EMBL" id="AXN40379.1"/>
    </source>
</evidence>
<name>A0AAX0S6F6_9BACI</name>
<evidence type="ECO:0000256" key="1">
    <source>
        <dbReference type="SAM" id="Coils"/>
    </source>
</evidence>
<evidence type="ECO:0000313" key="8">
    <source>
        <dbReference type="Proteomes" id="UP000260457"/>
    </source>
</evidence>
<evidence type="ECO:0000256" key="2">
    <source>
        <dbReference type="SAM" id="MobiDB-lite"/>
    </source>
</evidence>
<dbReference type="Pfam" id="PF01522">
    <property type="entry name" value="Polysacc_deac_1"/>
    <property type="match status" value="1"/>
</dbReference>
<gene>
    <name evidence="6" type="ORF">CN689_07915</name>
    <name evidence="5" type="ORF">DTO10_19730</name>
</gene>
<dbReference type="Proteomes" id="UP000260457">
    <property type="component" value="Chromosome"/>
</dbReference>